<name>A0A5B7KBB6_PORTR</name>
<evidence type="ECO:0000313" key="1">
    <source>
        <dbReference type="EMBL" id="MPD03917.1"/>
    </source>
</evidence>
<sequence>MAPVTLPEDLQANLSLLVTQGTPVVKEFCRLATQYFRQEVKPKVFSSAATKLGVQPSQVTNPFRTGTRFYHEFWV</sequence>
<dbReference type="OrthoDB" id="10257479at2759"/>
<evidence type="ECO:0000313" key="2">
    <source>
        <dbReference type="Proteomes" id="UP000324222"/>
    </source>
</evidence>
<accession>A0A5B7KBB6</accession>
<keyword evidence="2" id="KW-1185">Reference proteome</keyword>
<protein>
    <submittedName>
        <fullName evidence="1">Uncharacterized protein</fullName>
    </submittedName>
</protein>
<dbReference type="EMBL" id="VSRR010138584">
    <property type="protein sequence ID" value="MPD03917.1"/>
    <property type="molecule type" value="Genomic_DNA"/>
</dbReference>
<reference evidence="1 2" key="1">
    <citation type="submission" date="2019-05" db="EMBL/GenBank/DDBJ databases">
        <title>Another draft genome of Portunus trituberculatus and its Hox gene families provides insights of decapod evolution.</title>
        <authorList>
            <person name="Jeong J.-H."/>
            <person name="Song I."/>
            <person name="Kim S."/>
            <person name="Choi T."/>
            <person name="Kim D."/>
            <person name="Ryu S."/>
            <person name="Kim W."/>
        </authorList>
    </citation>
    <scope>NUCLEOTIDE SEQUENCE [LARGE SCALE GENOMIC DNA]</scope>
    <source>
        <tissue evidence="1">Muscle</tissue>
    </source>
</reference>
<comment type="caution">
    <text evidence="1">The sequence shown here is derived from an EMBL/GenBank/DDBJ whole genome shotgun (WGS) entry which is preliminary data.</text>
</comment>
<dbReference type="AlphaFoldDB" id="A0A5B7KBB6"/>
<gene>
    <name evidence="1" type="ORF">E2C01_099575</name>
</gene>
<dbReference type="Proteomes" id="UP000324222">
    <property type="component" value="Unassembled WGS sequence"/>
</dbReference>
<proteinExistence type="predicted"/>
<organism evidence="1 2">
    <name type="scientific">Portunus trituberculatus</name>
    <name type="common">Swimming crab</name>
    <name type="synonym">Neptunus trituberculatus</name>
    <dbReference type="NCBI Taxonomy" id="210409"/>
    <lineage>
        <taxon>Eukaryota</taxon>
        <taxon>Metazoa</taxon>
        <taxon>Ecdysozoa</taxon>
        <taxon>Arthropoda</taxon>
        <taxon>Crustacea</taxon>
        <taxon>Multicrustacea</taxon>
        <taxon>Malacostraca</taxon>
        <taxon>Eumalacostraca</taxon>
        <taxon>Eucarida</taxon>
        <taxon>Decapoda</taxon>
        <taxon>Pleocyemata</taxon>
        <taxon>Brachyura</taxon>
        <taxon>Eubrachyura</taxon>
        <taxon>Portunoidea</taxon>
        <taxon>Portunidae</taxon>
        <taxon>Portuninae</taxon>
        <taxon>Portunus</taxon>
    </lineage>
</organism>